<feature type="region of interest" description="Disordered" evidence="1">
    <location>
        <begin position="1"/>
        <end position="34"/>
    </location>
</feature>
<keyword evidence="4" id="KW-1185">Reference proteome</keyword>
<dbReference type="GO" id="GO:0005850">
    <property type="term" value="C:eukaryotic translation initiation factor 2 complex"/>
    <property type="evidence" value="ECO:0007669"/>
    <property type="project" value="TreeGrafter"/>
</dbReference>
<feature type="region of interest" description="Disordered" evidence="1">
    <location>
        <begin position="386"/>
        <end position="434"/>
    </location>
</feature>
<dbReference type="GO" id="GO:0003743">
    <property type="term" value="F:translation initiation factor activity"/>
    <property type="evidence" value="ECO:0007669"/>
    <property type="project" value="InterPro"/>
</dbReference>
<dbReference type="SMART" id="SM00653">
    <property type="entry name" value="eIF2B_5"/>
    <property type="match status" value="1"/>
</dbReference>
<dbReference type="PANTHER" id="PTHR23001:SF3">
    <property type="entry name" value="EUKARYOTIC TRANSLATION INITIATION FACTOR 2 SUBUNIT 2"/>
    <property type="match status" value="1"/>
</dbReference>
<gene>
    <name evidence="3" type="ORF">GIB67_014682</name>
</gene>
<evidence type="ECO:0000259" key="2">
    <source>
        <dbReference type="SMART" id="SM00653"/>
    </source>
</evidence>
<dbReference type="GO" id="GO:0001731">
    <property type="term" value="P:formation of translation preinitiation complex"/>
    <property type="evidence" value="ECO:0007669"/>
    <property type="project" value="TreeGrafter"/>
</dbReference>
<name>A0A7J7LY66_9MAGN</name>
<dbReference type="GO" id="GO:0003729">
    <property type="term" value="F:mRNA binding"/>
    <property type="evidence" value="ECO:0007669"/>
    <property type="project" value="TreeGrafter"/>
</dbReference>
<evidence type="ECO:0000313" key="3">
    <source>
        <dbReference type="EMBL" id="KAF6147563.1"/>
    </source>
</evidence>
<protein>
    <recommendedName>
        <fullName evidence="2">Translation initiation factor IF2/IF5 domain-containing protein</fullName>
    </recommendedName>
</protein>
<dbReference type="InterPro" id="IPR045196">
    <property type="entry name" value="IF2/IF5"/>
</dbReference>
<dbReference type="OrthoDB" id="1937290at2759"/>
<evidence type="ECO:0000313" key="4">
    <source>
        <dbReference type="Proteomes" id="UP000541444"/>
    </source>
</evidence>
<feature type="compositionally biased region" description="Polar residues" evidence="1">
    <location>
        <begin position="386"/>
        <end position="396"/>
    </location>
</feature>
<comment type="caution">
    <text evidence="3">The sequence shown here is derived from an EMBL/GenBank/DDBJ whole genome shotgun (WGS) entry which is preliminary data.</text>
</comment>
<dbReference type="AlphaFoldDB" id="A0A7J7LY66"/>
<dbReference type="InterPro" id="IPR016189">
    <property type="entry name" value="Transl_init_fac_IF2/IF5_N"/>
</dbReference>
<dbReference type="PANTHER" id="PTHR23001">
    <property type="entry name" value="EUKARYOTIC TRANSLATION INITIATION FACTOR"/>
    <property type="match status" value="1"/>
</dbReference>
<feature type="compositionally biased region" description="Acidic residues" evidence="1">
    <location>
        <begin position="420"/>
        <end position="434"/>
    </location>
</feature>
<dbReference type="InterPro" id="IPR002735">
    <property type="entry name" value="Transl_init_fac_IF2/IF5_dom"/>
</dbReference>
<dbReference type="EMBL" id="JACGCM010001891">
    <property type="protein sequence ID" value="KAF6147563.1"/>
    <property type="molecule type" value="Genomic_DNA"/>
</dbReference>
<feature type="domain" description="Translation initiation factor IF2/IF5" evidence="2">
    <location>
        <begin position="13"/>
        <end position="100"/>
    </location>
</feature>
<organism evidence="3 4">
    <name type="scientific">Kingdonia uniflora</name>
    <dbReference type="NCBI Taxonomy" id="39325"/>
    <lineage>
        <taxon>Eukaryota</taxon>
        <taxon>Viridiplantae</taxon>
        <taxon>Streptophyta</taxon>
        <taxon>Embryophyta</taxon>
        <taxon>Tracheophyta</taxon>
        <taxon>Spermatophyta</taxon>
        <taxon>Magnoliopsida</taxon>
        <taxon>Ranunculales</taxon>
        <taxon>Circaeasteraceae</taxon>
        <taxon>Kingdonia</taxon>
    </lineage>
</organism>
<dbReference type="Gene3D" id="3.30.70.3150">
    <property type="match status" value="1"/>
</dbReference>
<dbReference type="Proteomes" id="UP000541444">
    <property type="component" value="Unassembled WGS sequence"/>
</dbReference>
<feature type="compositionally biased region" description="Basic and acidic residues" evidence="1">
    <location>
        <begin position="23"/>
        <end position="34"/>
    </location>
</feature>
<sequence length="434" mass="49098">MEGRRISVSRRPCSGHRVVPAAAEKRPRGDGMHRQPEHVMTFWLAEMGTSGSLDGQQRLVVKGRFAPKNFEGGIKRLKQHLVKASYKGTMYKDVRKCDKVPQDVVDVLRSFMEGKQKITEEKQSKKDEMIRNVNVYGNDDDEVEEVMIQIPKKRKGPMDSFVALLMWISCPRAPNSNENKKALENIHGYIADFFYENSISFNCARSDSYSKMMQAIVQYNDPSTFKPPSYNDLRVKILKKKKEETSNWMERILDRRWSGMLQKPLHAAAHYLSPQYYYATLTSSDEMESNTKLKEGLLDCIAKLALDKEDESQILRDLIVYRTKAGRLGKRGAQACIKTIAPVPGDARDDIMLGMDMTYGVLEDAENGFDDPPLTRTSLTNTASHCSQEVALSSRSTTRHLQDSSDDDDYDVDANYGMVDGDDDGIDSGSDEDI</sequence>
<dbReference type="SUPFAM" id="SSF100966">
    <property type="entry name" value="Translation initiation factor 2 beta, aIF2beta, N-terminal domain"/>
    <property type="match status" value="1"/>
</dbReference>
<proteinExistence type="predicted"/>
<dbReference type="GO" id="GO:0031369">
    <property type="term" value="F:translation initiation factor binding"/>
    <property type="evidence" value="ECO:0007669"/>
    <property type="project" value="TreeGrafter"/>
</dbReference>
<reference evidence="3 4" key="1">
    <citation type="journal article" date="2020" name="IScience">
        <title>Genome Sequencing of the Endangered Kingdonia uniflora (Circaeasteraceae, Ranunculales) Reveals Potential Mechanisms of Evolutionary Specialization.</title>
        <authorList>
            <person name="Sun Y."/>
            <person name="Deng T."/>
            <person name="Zhang A."/>
            <person name="Moore M.J."/>
            <person name="Landis J.B."/>
            <person name="Lin N."/>
            <person name="Zhang H."/>
            <person name="Zhang X."/>
            <person name="Huang J."/>
            <person name="Zhang X."/>
            <person name="Sun H."/>
            <person name="Wang H."/>
        </authorList>
    </citation>
    <scope>NUCLEOTIDE SEQUENCE [LARGE SCALE GENOMIC DNA]</scope>
    <source>
        <strain evidence="3">TB1705</strain>
        <tissue evidence="3">Leaf</tissue>
    </source>
</reference>
<evidence type="ECO:0000256" key="1">
    <source>
        <dbReference type="SAM" id="MobiDB-lite"/>
    </source>
</evidence>
<accession>A0A7J7LY66</accession>
<dbReference type="Pfam" id="PF01873">
    <property type="entry name" value="eIF-5_eIF-2B"/>
    <property type="match status" value="1"/>
</dbReference>